<dbReference type="EMBL" id="FXSZ01000002">
    <property type="protein sequence ID" value="SMO45476.1"/>
    <property type="molecule type" value="Genomic_DNA"/>
</dbReference>
<proteinExistence type="predicted"/>
<gene>
    <name evidence="1" type="ORF">SAMN06265350_102140</name>
</gene>
<keyword evidence="2" id="KW-1185">Reference proteome</keyword>
<dbReference type="Proteomes" id="UP000315971">
    <property type="component" value="Unassembled WGS sequence"/>
</dbReference>
<dbReference type="AlphaFoldDB" id="A0A521BEG1"/>
<dbReference type="PANTHER" id="PTHR30469">
    <property type="entry name" value="MULTIDRUG RESISTANCE PROTEIN MDTA"/>
    <property type="match status" value="1"/>
</dbReference>
<dbReference type="PANTHER" id="PTHR30469:SF15">
    <property type="entry name" value="HLYD FAMILY OF SECRETION PROTEINS"/>
    <property type="match status" value="1"/>
</dbReference>
<evidence type="ECO:0000313" key="1">
    <source>
        <dbReference type="EMBL" id="SMO45476.1"/>
    </source>
</evidence>
<organism evidence="1 2">
    <name type="scientific">Solitalea koreensis</name>
    <dbReference type="NCBI Taxonomy" id="543615"/>
    <lineage>
        <taxon>Bacteria</taxon>
        <taxon>Pseudomonadati</taxon>
        <taxon>Bacteroidota</taxon>
        <taxon>Sphingobacteriia</taxon>
        <taxon>Sphingobacteriales</taxon>
        <taxon>Sphingobacteriaceae</taxon>
        <taxon>Solitalea</taxon>
    </lineage>
</organism>
<accession>A0A521BEG1</accession>
<dbReference type="SUPFAM" id="SSF51230">
    <property type="entry name" value="Single hybrid motif"/>
    <property type="match status" value="1"/>
</dbReference>
<dbReference type="Gene3D" id="2.40.50.100">
    <property type="match status" value="1"/>
</dbReference>
<name>A0A521BEG1_9SPHI</name>
<dbReference type="InterPro" id="IPR011053">
    <property type="entry name" value="Single_hybrid_motif"/>
</dbReference>
<reference evidence="1 2" key="1">
    <citation type="submission" date="2017-05" db="EMBL/GenBank/DDBJ databases">
        <authorList>
            <person name="Varghese N."/>
            <person name="Submissions S."/>
        </authorList>
    </citation>
    <scope>NUCLEOTIDE SEQUENCE [LARGE SCALE GENOMIC DNA]</scope>
    <source>
        <strain evidence="1 2">DSM 21342</strain>
    </source>
</reference>
<dbReference type="OrthoDB" id="1435302at2"/>
<dbReference type="Gene3D" id="2.40.420.20">
    <property type="match status" value="1"/>
</dbReference>
<sequence length="305" mass="33726">MRKIITLIGLTICIYSCTNHNEKKQEDETVNVKTPVTITTIKNGSMSDFIELNATSSFMQKHYVKANTNGYIVSVSAEVGKYVNKGQVLFKLKTKEAQSIGNTIAKLDSTFKFSGIINIKSNDQGYLTQLNHQTGDYVQDGEQLAAISDMNSFAFVLDLPYELRSFVLNKKTVELILPDGERLNATIAYTLPTVDATSQTQSIVLKVNPTHSIPENLIAKVRIVKNAKSNGIYLPKDAILTNETQTVFWIMKMIDKETAVKVIVKKGIETDNNVEILSPALSPTDKIIVSGNYSLPDTAKVIVTQ</sequence>
<evidence type="ECO:0000313" key="2">
    <source>
        <dbReference type="Proteomes" id="UP000315971"/>
    </source>
</evidence>
<dbReference type="GO" id="GO:0015562">
    <property type="term" value="F:efflux transmembrane transporter activity"/>
    <property type="evidence" value="ECO:0007669"/>
    <property type="project" value="TreeGrafter"/>
</dbReference>
<protein>
    <submittedName>
        <fullName evidence="1">Barrel-sandwich domain of CusB or HlyD membrane-fusion</fullName>
    </submittedName>
</protein>
<dbReference type="GO" id="GO:1990281">
    <property type="term" value="C:efflux pump complex"/>
    <property type="evidence" value="ECO:0007669"/>
    <property type="project" value="TreeGrafter"/>
</dbReference>
<dbReference type="RefSeq" id="WP_142601611.1">
    <property type="nucleotide sequence ID" value="NZ_FXSZ01000002.1"/>
</dbReference>